<proteinExistence type="inferred from homology"/>
<keyword evidence="8" id="KW-1185">Reference proteome</keyword>
<evidence type="ECO:0000256" key="3">
    <source>
        <dbReference type="ARBA" id="ARBA00010821"/>
    </source>
</evidence>
<sequence length="154" mass="17417">TFEPHSPRPQEDAGVEADLFAHVSHPLGFRARGGWLASRDHVHDKQGSQQTGDTAEDSYPAPKLIFHRLNGKRHHATRGHAHEESLTAAHEENVKFVNEAWQEVKQQLGESDQRGLGPVQYTEKTPNPSMKNFVPIDLEEWWARRFLANIADLA</sequence>
<accession>A0A8C9T7D2</accession>
<evidence type="ECO:0000256" key="5">
    <source>
        <dbReference type="ARBA" id="ARBA00023242"/>
    </source>
</evidence>
<dbReference type="GO" id="GO:0005634">
    <property type="term" value="C:nucleus"/>
    <property type="evidence" value="ECO:0007669"/>
    <property type="project" value="UniProtKB-SubCell"/>
</dbReference>
<organism evidence="7 8">
    <name type="scientific">Scleropages formosus</name>
    <name type="common">Asian bonytongue</name>
    <name type="synonym">Osteoglossum formosum</name>
    <dbReference type="NCBI Taxonomy" id="113540"/>
    <lineage>
        <taxon>Eukaryota</taxon>
        <taxon>Metazoa</taxon>
        <taxon>Chordata</taxon>
        <taxon>Craniata</taxon>
        <taxon>Vertebrata</taxon>
        <taxon>Euteleostomi</taxon>
        <taxon>Actinopterygii</taxon>
        <taxon>Neopterygii</taxon>
        <taxon>Teleostei</taxon>
        <taxon>Osteoglossocephala</taxon>
        <taxon>Osteoglossomorpha</taxon>
        <taxon>Osteoglossiformes</taxon>
        <taxon>Osteoglossidae</taxon>
        <taxon>Scleropages</taxon>
    </lineage>
</organism>
<keyword evidence="5" id="KW-0539">Nucleus</keyword>
<dbReference type="OrthoDB" id="9983138at2759"/>
<comment type="subcellular location">
    <subcellularLocation>
        <location evidence="2">Cytoplasm</location>
        <location evidence="2">Stress granule</location>
    </subcellularLocation>
    <subcellularLocation>
        <location evidence="1">Nucleus</location>
    </subcellularLocation>
</comment>
<reference evidence="7" key="2">
    <citation type="submission" date="2025-08" db="UniProtKB">
        <authorList>
            <consortium name="Ensembl"/>
        </authorList>
    </citation>
    <scope>IDENTIFICATION</scope>
</reference>
<evidence type="ECO:0000256" key="4">
    <source>
        <dbReference type="ARBA" id="ARBA00022490"/>
    </source>
</evidence>
<dbReference type="Pfam" id="PF14799">
    <property type="entry name" value="FAM195"/>
    <property type="match status" value="1"/>
</dbReference>
<name>A0A8C9T7D2_SCLFO</name>
<evidence type="ECO:0000256" key="2">
    <source>
        <dbReference type="ARBA" id="ARBA00004210"/>
    </source>
</evidence>
<evidence type="ECO:0000313" key="7">
    <source>
        <dbReference type="Ensembl" id="ENSSFOP00015048026.1"/>
    </source>
</evidence>
<evidence type="ECO:0000256" key="6">
    <source>
        <dbReference type="SAM" id="MobiDB-lite"/>
    </source>
</evidence>
<evidence type="ECO:0000256" key="1">
    <source>
        <dbReference type="ARBA" id="ARBA00004123"/>
    </source>
</evidence>
<reference evidence="7" key="3">
    <citation type="submission" date="2025-09" db="UniProtKB">
        <authorList>
            <consortium name="Ensembl"/>
        </authorList>
    </citation>
    <scope>IDENTIFICATION</scope>
</reference>
<dbReference type="GO" id="GO:0010494">
    <property type="term" value="C:cytoplasmic stress granule"/>
    <property type="evidence" value="ECO:0007669"/>
    <property type="project" value="UniProtKB-SubCell"/>
</dbReference>
<dbReference type="Ensembl" id="ENSSFOT00015057592.1">
    <property type="protein sequence ID" value="ENSSFOP00015048026.1"/>
    <property type="gene ID" value="ENSSFOG00015009497.2"/>
</dbReference>
<dbReference type="Proteomes" id="UP000694397">
    <property type="component" value="Chromosome 3"/>
</dbReference>
<keyword evidence="4" id="KW-0963">Cytoplasm</keyword>
<gene>
    <name evidence="7" type="primary">MCRIP2</name>
    <name evidence="7" type="synonym">LOC108928859</name>
</gene>
<dbReference type="InterPro" id="IPR029428">
    <property type="entry name" value="MCRIP"/>
</dbReference>
<comment type="similarity">
    <text evidence="3">Belongs to the MCRIP family.</text>
</comment>
<protein>
    <submittedName>
        <fullName evidence="7">MAPK regulated corepressor interacting protein 2</fullName>
    </submittedName>
</protein>
<dbReference type="GeneTree" id="ENSGT00940000160332"/>
<dbReference type="AlphaFoldDB" id="A0A8C9T7D2"/>
<reference evidence="7 8" key="1">
    <citation type="submission" date="2019-04" db="EMBL/GenBank/DDBJ databases">
        <authorList>
            <consortium name="Wellcome Sanger Institute Data Sharing"/>
        </authorList>
    </citation>
    <scope>NUCLEOTIDE SEQUENCE [LARGE SCALE GENOMIC DNA]</scope>
</reference>
<feature type="region of interest" description="Disordered" evidence="6">
    <location>
        <begin position="40"/>
        <end position="60"/>
    </location>
</feature>
<evidence type="ECO:0000313" key="8">
    <source>
        <dbReference type="Proteomes" id="UP000694397"/>
    </source>
</evidence>